<accession>A0A3S5BVT0</accession>
<dbReference type="EMBL" id="CAAALY010047459">
    <property type="protein sequence ID" value="VEL20658.1"/>
    <property type="molecule type" value="Genomic_DNA"/>
</dbReference>
<reference evidence="1" key="1">
    <citation type="submission" date="2018-11" db="EMBL/GenBank/DDBJ databases">
        <authorList>
            <consortium name="Pathogen Informatics"/>
        </authorList>
    </citation>
    <scope>NUCLEOTIDE SEQUENCE</scope>
</reference>
<evidence type="ECO:0000313" key="1">
    <source>
        <dbReference type="EMBL" id="VEL20658.1"/>
    </source>
</evidence>
<protein>
    <submittedName>
        <fullName evidence="1">Uncharacterized protein</fullName>
    </submittedName>
</protein>
<evidence type="ECO:0000313" key="2">
    <source>
        <dbReference type="Proteomes" id="UP000784294"/>
    </source>
</evidence>
<sequence length="76" mass="8538">MFRCFVGMPPRLQRLLVDRFGIKITRTAVVGQAGKEADNESPPLASKHRKLVEKRVPMSRTCKANFHNESSVGRSV</sequence>
<dbReference type="Proteomes" id="UP000784294">
    <property type="component" value="Unassembled WGS sequence"/>
</dbReference>
<name>A0A3S5BVT0_9PLAT</name>
<proteinExistence type="predicted"/>
<gene>
    <name evidence="1" type="ORF">PXEA_LOCUS14098</name>
</gene>
<dbReference type="AlphaFoldDB" id="A0A3S5BVT0"/>
<organism evidence="1 2">
    <name type="scientific">Protopolystoma xenopodis</name>
    <dbReference type="NCBI Taxonomy" id="117903"/>
    <lineage>
        <taxon>Eukaryota</taxon>
        <taxon>Metazoa</taxon>
        <taxon>Spiralia</taxon>
        <taxon>Lophotrochozoa</taxon>
        <taxon>Platyhelminthes</taxon>
        <taxon>Monogenea</taxon>
        <taxon>Polyopisthocotylea</taxon>
        <taxon>Polystomatidea</taxon>
        <taxon>Polystomatidae</taxon>
        <taxon>Protopolystoma</taxon>
    </lineage>
</organism>
<keyword evidence="2" id="KW-1185">Reference proteome</keyword>
<comment type="caution">
    <text evidence="1">The sequence shown here is derived from an EMBL/GenBank/DDBJ whole genome shotgun (WGS) entry which is preliminary data.</text>
</comment>